<evidence type="ECO:0000256" key="2">
    <source>
        <dbReference type="SAM" id="Phobius"/>
    </source>
</evidence>
<dbReference type="EMBL" id="LAZR01014098">
    <property type="protein sequence ID" value="KKM18971.1"/>
    <property type="molecule type" value="Genomic_DNA"/>
</dbReference>
<keyword evidence="2" id="KW-0472">Membrane</keyword>
<keyword evidence="2" id="KW-1133">Transmembrane helix</keyword>
<comment type="caution">
    <text evidence="3">The sequence shown here is derived from an EMBL/GenBank/DDBJ whole genome shotgun (WGS) entry which is preliminary data.</text>
</comment>
<organism evidence="3">
    <name type="scientific">marine sediment metagenome</name>
    <dbReference type="NCBI Taxonomy" id="412755"/>
    <lineage>
        <taxon>unclassified sequences</taxon>
        <taxon>metagenomes</taxon>
        <taxon>ecological metagenomes</taxon>
    </lineage>
</organism>
<feature type="transmembrane region" description="Helical" evidence="2">
    <location>
        <begin position="37"/>
        <end position="58"/>
    </location>
</feature>
<sequence>MIPTSTPIGSGNTPIMEMPSALPSTGGEGSDGGGIDWRLAIISAMFGFGIASIFWGIVDEIKKR</sequence>
<accession>A0A0F9HU96</accession>
<proteinExistence type="predicted"/>
<gene>
    <name evidence="3" type="ORF">LCGC14_1660280</name>
</gene>
<evidence type="ECO:0000256" key="1">
    <source>
        <dbReference type="SAM" id="MobiDB-lite"/>
    </source>
</evidence>
<feature type="compositionally biased region" description="Polar residues" evidence="1">
    <location>
        <begin position="1"/>
        <end position="13"/>
    </location>
</feature>
<dbReference type="AlphaFoldDB" id="A0A0F9HU96"/>
<protein>
    <submittedName>
        <fullName evidence="3">Uncharacterized protein</fullName>
    </submittedName>
</protein>
<reference evidence="3" key="1">
    <citation type="journal article" date="2015" name="Nature">
        <title>Complex archaea that bridge the gap between prokaryotes and eukaryotes.</title>
        <authorList>
            <person name="Spang A."/>
            <person name="Saw J.H."/>
            <person name="Jorgensen S.L."/>
            <person name="Zaremba-Niedzwiedzka K."/>
            <person name="Martijn J."/>
            <person name="Lind A.E."/>
            <person name="van Eijk R."/>
            <person name="Schleper C."/>
            <person name="Guy L."/>
            <person name="Ettema T.J."/>
        </authorList>
    </citation>
    <scope>NUCLEOTIDE SEQUENCE</scope>
</reference>
<evidence type="ECO:0000313" key="3">
    <source>
        <dbReference type="EMBL" id="KKM18971.1"/>
    </source>
</evidence>
<feature type="region of interest" description="Disordered" evidence="1">
    <location>
        <begin position="1"/>
        <end position="30"/>
    </location>
</feature>
<name>A0A0F9HU96_9ZZZZ</name>
<keyword evidence="2" id="KW-0812">Transmembrane</keyword>